<feature type="transmembrane region" description="Helical" evidence="8">
    <location>
        <begin position="60"/>
        <end position="78"/>
    </location>
</feature>
<dbReference type="InterPro" id="IPR036259">
    <property type="entry name" value="MFS_trans_sf"/>
</dbReference>
<evidence type="ECO:0000259" key="9">
    <source>
        <dbReference type="PROSITE" id="PS50850"/>
    </source>
</evidence>
<comment type="subcellular location">
    <subcellularLocation>
        <location evidence="1">Cell membrane</location>
        <topology evidence="1">Multi-pass membrane protein</topology>
    </subcellularLocation>
</comment>
<dbReference type="EMBL" id="CP003697">
    <property type="protein sequence ID" value="AGF73660.1"/>
    <property type="molecule type" value="Genomic_DNA"/>
</dbReference>
<dbReference type="Pfam" id="PF07690">
    <property type="entry name" value="MFS_1"/>
    <property type="match status" value="1"/>
</dbReference>
<comment type="similarity">
    <text evidence="2">Belongs to the major facilitator superfamily.</text>
</comment>
<keyword evidence="11" id="KW-1185">Reference proteome</keyword>
<organism evidence="10 11">
    <name type="scientific">Corynebacterium halotolerans YIM 70093 = DSM 44683</name>
    <dbReference type="NCBI Taxonomy" id="1121362"/>
    <lineage>
        <taxon>Bacteria</taxon>
        <taxon>Bacillati</taxon>
        <taxon>Actinomycetota</taxon>
        <taxon>Actinomycetes</taxon>
        <taxon>Mycobacteriales</taxon>
        <taxon>Corynebacteriaceae</taxon>
        <taxon>Corynebacterium</taxon>
    </lineage>
</organism>
<dbReference type="GO" id="GO:0022857">
    <property type="term" value="F:transmembrane transporter activity"/>
    <property type="evidence" value="ECO:0007669"/>
    <property type="project" value="InterPro"/>
</dbReference>
<evidence type="ECO:0000256" key="7">
    <source>
        <dbReference type="ARBA" id="ARBA00023136"/>
    </source>
</evidence>
<keyword evidence="3" id="KW-0813">Transport</keyword>
<dbReference type="RefSeq" id="WP_015402074.1">
    <property type="nucleotide sequence ID" value="NC_020302.1"/>
</dbReference>
<feature type="transmembrane region" description="Helical" evidence="8">
    <location>
        <begin position="148"/>
        <end position="166"/>
    </location>
</feature>
<feature type="transmembrane region" description="Helical" evidence="8">
    <location>
        <begin position="178"/>
        <end position="198"/>
    </location>
</feature>
<dbReference type="PANTHER" id="PTHR43271">
    <property type="entry name" value="BLL2771 PROTEIN"/>
    <property type="match status" value="1"/>
</dbReference>
<reference evidence="10 11" key="1">
    <citation type="journal article" date="2012" name="Stand. Genomic Sci.">
        <title>Genome sequence of the halotolerant bacterium Corynebacterium halotolerans type strain YIM 70093(T) (= DSM 44683(T)).</title>
        <authorList>
            <person name="Ruckert C."/>
            <person name="Albersmeier A."/>
            <person name="Al-Dilaimi A."/>
            <person name="Niehaus K."/>
            <person name="Szczepanowski R."/>
            <person name="Kalinowski J."/>
        </authorList>
    </citation>
    <scope>NUCLEOTIDE SEQUENCE [LARGE SCALE GENOMIC DNA]</scope>
    <source>
        <strain evidence="10">YIM 70093</strain>
    </source>
</reference>
<dbReference type="eggNOG" id="COG2814">
    <property type="taxonomic scope" value="Bacteria"/>
</dbReference>
<dbReference type="Proteomes" id="UP000011723">
    <property type="component" value="Chromosome"/>
</dbReference>
<feature type="transmembrane region" description="Helical" evidence="8">
    <location>
        <begin position="115"/>
        <end position="136"/>
    </location>
</feature>
<dbReference type="PATRIC" id="fig|1121362.3.peg.2707"/>
<dbReference type="STRING" id="1121362.A605_13320"/>
<dbReference type="Gene3D" id="1.20.1250.20">
    <property type="entry name" value="MFS general substrate transporter like domains"/>
    <property type="match status" value="1"/>
</dbReference>
<dbReference type="AlphaFoldDB" id="M1P1I0"/>
<gene>
    <name evidence="10" type="ORF">A605_13320</name>
</gene>
<accession>M1P1I0</accession>
<dbReference type="KEGG" id="chn:A605_13320"/>
<dbReference type="PANTHER" id="PTHR43271:SF1">
    <property type="entry name" value="INNER MEMBRANE TRANSPORT PROTEIN YNFM"/>
    <property type="match status" value="1"/>
</dbReference>
<evidence type="ECO:0000313" key="11">
    <source>
        <dbReference type="Proteomes" id="UP000011723"/>
    </source>
</evidence>
<keyword evidence="7 8" id="KW-0472">Membrane</keyword>
<feature type="transmembrane region" description="Helical" evidence="8">
    <location>
        <begin position="292"/>
        <end position="312"/>
    </location>
</feature>
<evidence type="ECO:0000256" key="2">
    <source>
        <dbReference type="ARBA" id="ARBA00008335"/>
    </source>
</evidence>
<feature type="domain" description="Major facilitator superfamily (MFS) profile" evidence="9">
    <location>
        <begin position="23"/>
        <end position="401"/>
    </location>
</feature>
<feature type="transmembrane region" description="Helical" evidence="8">
    <location>
        <begin position="379"/>
        <end position="398"/>
    </location>
</feature>
<feature type="transmembrane region" description="Helical" evidence="8">
    <location>
        <begin position="21"/>
        <end position="40"/>
    </location>
</feature>
<name>M1P1I0_9CORY</name>
<keyword evidence="4" id="KW-1003">Cell membrane</keyword>
<evidence type="ECO:0000256" key="5">
    <source>
        <dbReference type="ARBA" id="ARBA00022692"/>
    </source>
</evidence>
<feature type="transmembrane region" description="Helical" evidence="8">
    <location>
        <begin position="227"/>
        <end position="247"/>
    </location>
</feature>
<dbReference type="InterPro" id="IPR020846">
    <property type="entry name" value="MFS_dom"/>
</dbReference>
<dbReference type="CDD" id="cd17324">
    <property type="entry name" value="MFS_NepI_like"/>
    <property type="match status" value="1"/>
</dbReference>
<feature type="transmembrane region" description="Helical" evidence="8">
    <location>
        <begin position="318"/>
        <end position="341"/>
    </location>
</feature>
<dbReference type="HOGENOM" id="CLU_001265_19_3_11"/>
<feature type="transmembrane region" description="Helical" evidence="8">
    <location>
        <begin position="253"/>
        <end position="271"/>
    </location>
</feature>
<keyword evidence="5 8" id="KW-0812">Transmembrane</keyword>
<dbReference type="PROSITE" id="PS50850">
    <property type="entry name" value="MFS"/>
    <property type="match status" value="1"/>
</dbReference>
<evidence type="ECO:0000256" key="1">
    <source>
        <dbReference type="ARBA" id="ARBA00004651"/>
    </source>
</evidence>
<evidence type="ECO:0000256" key="4">
    <source>
        <dbReference type="ARBA" id="ARBA00022475"/>
    </source>
</evidence>
<evidence type="ECO:0000256" key="8">
    <source>
        <dbReference type="SAM" id="Phobius"/>
    </source>
</evidence>
<dbReference type="GO" id="GO:0005886">
    <property type="term" value="C:plasma membrane"/>
    <property type="evidence" value="ECO:0007669"/>
    <property type="project" value="UniProtKB-SubCell"/>
</dbReference>
<feature type="transmembrane region" description="Helical" evidence="8">
    <location>
        <begin position="353"/>
        <end position="373"/>
    </location>
</feature>
<dbReference type="SUPFAM" id="SSF103473">
    <property type="entry name" value="MFS general substrate transporter"/>
    <property type="match status" value="1"/>
</dbReference>
<proteinExistence type="inferred from homology"/>
<feature type="transmembrane region" description="Helical" evidence="8">
    <location>
        <begin position="90"/>
        <end position="109"/>
    </location>
</feature>
<protein>
    <submittedName>
        <fullName evidence="10">Major facilitator superfamily permease</fullName>
    </submittedName>
</protein>
<keyword evidence="6 8" id="KW-1133">Transmembrane helix</keyword>
<dbReference type="InterPro" id="IPR011701">
    <property type="entry name" value="MFS"/>
</dbReference>
<sequence>MSVSPTTPSLPAGLRRGERDYRRAVLAMLAAGLAIFNTLYATQALLPILVEDLDITPTEAALTVSAATGMLAVCVVPASILSEKFGRGRVLIVSAVAATLLGLLLPLAQDAAMLIALRALQGVMIAGVPAVAMTWLSEELHPDDLGRAMGVYIAGNTVGGLTGRLIPAGLLEFTHWRWALLVSGLVALACAVVMVVLLPRQRRFTPRRLHLRDELTAMVGHWRNPRLAGLFLTAFIGMGVFVSLYNFFGFRMIDHFGLSPALVGVVFLMYLSGTWSSTRAGALTERYGRGRVLLTGAALMLLGLAATAVGWLPLVLAGLFVFTAAFFAMHSTASGWIGLIATDHRAEASSMYLFCYYVGSSVLGALAGVIFALLPWGGFVLVLVVALAPVIGIGALLARREEADAGDGAPAVGGAGG</sequence>
<evidence type="ECO:0000256" key="6">
    <source>
        <dbReference type="ARBA" id="ARBA00022989"/>
    </source>
</evidence>
<evidence type="ECO:0000313" key="10">
    <source>
        <dbReference type="EMBL" id="AGF73660.1"/>
    </source>
</evidence>
<evidence type="ECO:0000256" key="3">
    <source>
        <dbReference type="ARBA" id="ARBA00022448"/>
    </source>
</evidence>